<evidence type="ECO:0008006" key="5">
    <source>
        <dbReference type="Google" id="ProtNLM"/>
    </source>
</evidence>
<dbReference type="OrthoDB" id="9769023at2"/>
<proteinExistence type="predicted"/>
<dbReference type="SUPFAM" id="SSF48452">
    <property type="entry name" value="TPR-like"/>
    <property type="match status" value="1"/>
</dbReference>
<feature type="chain" id="PRO_5019129891" description="Tetratricopeptide repeat protein" evidence="2">
    <location>
        <begin position="28"/>
        <end position="469"/>
    </location>
</feature>
<sequence>MTFSIQKRFRLVFLLLASLLLSNCATYYQQNEAFNKSFESGDMKMANKHLDANKKLQANRNRVLYLVNKGALAWMQQDYTLANTYFNEADLFIEDQRKNWGSEALAIVSNPSVKPYKPEDFENVLINYYKAIGYLQLGKNQEALVECRRVNEKLYALNDKYPRNHKNRYSDDAFAHNLMGMIYDASKDYNNAFIAYRNAYDIYKSNYSENFGTVSPEQLKKDILRTAKRIGFEQEYNFYSKEFGMTFESYSKDEGEIVFIWMNGLGPVKDEWSINFAANRGAGGILTLANNEEGVSFPFNTNNFSSKENAAFSNLDFIRIAFPKYRERVPLFNQALIEVDGLGQYNLEKAEDVNAIAFKCLKDRMVRELANSILRLATKKALEEYTRSKDETLGTLLSIANALTEKADTRNWQTLPHGIYYARIKLAAGNHKLLLNLKSEINGEHQQEFHFNVKTGETQFFTFQNLETR</sequence>
<evidence type="ECO:0000313" key="3">
    <source>
        <dbReference type="EMBL" id="RRG21942.1"/>
    </source>
</evidence>
<protein>
    <recommendedName>
        <fullName evidence="5">Tetratricopeptide repeat protein</fullName>
    </recommendedName>
</protein>
<name>A0A425Y220_9BACT</name>
<dbReference type="Gene3D" id="1.25.40.10">
    <property type="entry name" value="Tetratricopeptide repeat domain"/>
    <property type="match status" value="1"/>
</dbReference>
<evidence type="ECO:0000256" key="1">
    <source>
        <dbReference type="PROSITE-ProRule" id="PRU00339"/>
    </source>
</evidence>
<dbReference type="InterPro" id="IPR019734">
    <property type="entry name" value="TPR_rpt"/>
</dbReference>
<dbReference type="RefSeq" id="WP_125030524.1">
    <property type="nucleotide sequence ID" value="NZ_JAPXVP010000007.1"/>
</dbReference>
<keyword evidence="4" id="KW-1185">Reference proteome</keyword>
<evidence type="ECO:0000313" key="4">
    <source>
        <dbReference type="Proteomes" id="UP000285794"/>
    </source>
</evidence>
<keyword evidence="1" id="KW-0802">TPR repeat</keyword>
<accession>A0A425Y220</accession>
<feature type="repeat" description="TPR" evidence="1">
    <location>
        <begin position="173"/>
        <end position="206"/>
    </location>
</feature>
<dbReference type="InterPro" id="IPR011990">
    <property type="entry name" value="TPR-like_helical_dom_sf"/>
</dbReference>
<evidence type="ECO:0000256" key="2">
    <source>
        <dbReference type="SAM" id="SignalP"/>
    </source>
</evidence>
<reference evidence="3 4" key="1">
    <citation type="submission" date="2018-07" db="EMBL/GenBank/DDBJ databases">
        <title>Draft genome sequence of Ancylomarina sp. M1P.</title>
        <authorList>
            <person name="Yadav S."/>
            <person name="Villanueva L."/>
            <person name="Damste J.S.S."/>
        </authorList>
    </citation>
    <scope>NUCLEOTIDE SEQUENCE [LARGE SCALE GENOMIC DNA]</scope>
    <source>
        <strain evidence="3 4">M1P</strain>
    </source>
</reference>
<organism evidence="3 4">
    <name type="scientific">Ancylomarina euxinus</name>
    <dbReference type="NCBI Taxonomy" id="2283627"/>
    <lineage>
        <taxon>Bacteria</taxon>
        <taxon>Pseudomonadati</taxon>
        <taxon>Bacteroidota</taxon>
        <taxon>Bacteroidia</taxon>
        <taxon>Marinilabiliales</taxon>
        <taxon>Marinifilaceae</taxon>
        <taxon>Ancylomarina</taxon>
    </lineage>
</organism>
<dbReference type="Proteomes" id="UP000285794">
    <property type="component" value="Unassembled WGS sequence"/>
</dbReference>
<gene>
    <name evidence="3" type="ORF">DWB61_08790</name>
</gene>
<dbReference type="AlphaFoldDB" id="A0A425Y220"/>
<comment type="caution">
    <text evidence="3">The sequence shown here is derived from an EMBL/GenBank/DDBJ whole genome shotgun (WGS) entry which is preliminary data.</text>
</comment>
<dbReference type="PROSITE" id="PS50005">
    <property type="entry name" value="TPR"/>
    <property type="match status" value="1"/>
</dbReference>
<feature type="signal peptide" evidence="2">
    <location>
        <begin position="1"/>
        <end position="27"/>
    </location>
</feature>
<dbReference type="EMBL" id="QQWG01000007">
    <property type="protein sequence ID" value="RRG21942.1"/>
    <property type="molecule type" value="Genomic_DNA"/>
</dbReference>
<keyword evidence="2" id="KW-0732">Signal</keyword>